<reference evidence="2" key="1">
    <citation type="submission" date="2023-04" db="EMBL/GenBank/DDBJ databases">
        <title>Phytophthora fragariaefolia NBRC 109709.</title>
        <authorList>
            <person name="Ichikawa N."/>
            <person name="Sato H."/>
            <person name="Tonouchi N."/>
        </authorList>
    </citation>
    <scope>NUCLEOTIDE SEQUENCE</scope>
    <source>
        <strain evidence="2">NBRC 109709</strain>
    </source>
</reference>
<evidence type="ECO:0000313" key="3">
    <source>
        <dbReference type="Proteomes" id="UP001165121"/>
    </source>
</evidence>
<dbReference type="PANTHER" id="PTHR46599:SF3">
    <property type="entry name" value="PIGGYBAC TRANSPOSABLE ELEMENT-DERIVED PROTEIN 4"/>
    <property type="match status" value="1"/>
</dbReference>
<sequence>MHHCQLQDKQEEDRKTAADQQIPLLFLVRWSDSQFQSEFEGISIGLVQKRHTNYNLLMASPNAPYWQALCEADGDALPIHDSIEDLQEAPVPYYPQPSVPTSLAEVEAIKSMLFDPIASMSQPTDLFQRSDGSTHTKIRGEYRYIFDHSASASFFAYLPLYFWQQVLHETNAYARVNQLSIGEAFVLKEIMTFLGIPFYMEITVKGEYANYWGRQAEDDMFGVSSLDLENIMPLRRFKLLRQAFSFRSEVSVENIQRDPCCSNSHAAECVEGDRRKMH</sequence>
<dbReference type="InterPro" id="IPR029526">
    <property type="entry name" value="PGBD"/>
</dbReference>
<dbReference type="Pfam" id="PF13843">
    <property type="entry name" value="DDE_Tnp_1_7"/>
    <property type="match status" value="1"/>
</dbReference>
<evidence type="ECO:0000259" key="1">
    <source>
        <dbReference type="Pfam" id="PF13843"/>
    </source>
</evidence>
<organism evidence="2 3">
    <name type="scientific">Phytophthora fragariaefolia</name>
    <dbReference type="NCBI Taxonomy" id="1490495"/>
    <lineage>
        <taxon>Eukaryota</taxon>
        <taxon>Sar</taxon>
        <taxon>Stramenopiles</taxon>
        <taxon>Oomycota</taxon>
        <taxon>Peronosporomycetes</taxon>
        <taxon>Peronosporales</taxon>
        <taxon>Peronosporaceae</taxon>
        <taxon>Phytophthora</taxon>
    </lineage>
</organism>
<keyword evidence="3" id="KW-1185">Reference proteome</keyword>
<dbReference type="AlphaFoldDB" id="A0A9W7D331"/>
<dbReference type="PANTHER" id="PTHR46599">
    <property type="entry name" value="PIGGYBAC TRANSPOSABLE ELEMENT-DERIVED PROTEIN 4"/>
    <property type="match status" value="1"/>
</dbReference>
<protein>
    <submittedName>
        <fullName evidence="2">Unnamed protein product</fullName>
    </submittedName>
</protein>
<comment type="caution">
    <text evidence="2">The sequence shown here is derived from an EMBL/GenBank/DDBJ whole genome shotgun (WGS) entry which is preliminary data.</text>
</comment>
<dbReference type="OrthoDB" id="10442633at2759"/>
<name>A0A9W7D331_9STRA</name>
<dbReference type="EMBL" id="BSXT01002962">
    <property type="protein sequence ID" value="GMF51856.1"/>
    <property type="molecule type" value="Genomic_DNA"/>
</dbReference>
<accession>A0A9W7D331</accession>
<proteinExistence type="predicted"/>
<gene>
    <name evidence="2" type="ORF">Pfra01_002111000</name>
</gene>
<dbReference type="Proteomes" id="UP001165121">
    <property type="component" value="Unassembled WGS sequence"/>
</dbReference>
<evidence type="ECO:0000313" key="2">
    <source>
        <dbReference type="EMBL" id="GMF51856.1"/>
    </source>
</evidence>
<feature type="domain" description="PiggyBac transposable element-derived protein" evidence="1">
    <location>
        <begin position="154"/>
        <end position="252"/>
    </location>
</feature>